<name>A0A1G2MK53_9BACT</name>
<keyword evidence="6 12" id="KW-0479">Metal-binding</keyword>
<evidence type="ECO:0000256" key="9">
    <source>
        <dbReference type="ARBA" id="ARBA00022842"/>
    </source>
</evidence>
<dbReference type="NCBIfam" id="TIGR01391">
    <property type="entry name" value="dnaG"/>
    <property type="match status" value="1"/>
</dbReference>
<dbReference type="FunFam" id="3.90.580.10:FF:000001">
    <property type="entry name" value="DNA primase"/>
    <property type="match status" value="1"/>
</dbReference>
<keyword evidence="2 12" id="KW-0639">Primosome</keyword>
<dbReference type="SMART" id="SM00400">
    <property type="entry name" value="ZnF_CHCC"/>
    <property type="match status" value="1"/>
</dbReference>
<evidence type="ECO:0000256" key="4">
    <source>
        <dbReference type="ARBA" id="ARBA00022695"/>
    </source>
</evidence>
<dbReference type="Proteomes" id="UP000177130">
    <property type="component" value="Unassembled WGS sequence"/>
</dbReference>
<dbReference type="Pfam" id="PF08275">
    <property type="entry name" value="DNAG_N"/>
    <property type="match status" value="1"/>
</dbReference>
<dbReference type="InterPro" id="IPR036977">
    <property type="entry name" value="DNA_primase_Znf_CHC2"/>
</dbReference>
<dbReference type="Gene3D" id="3.40.1360.10">
    <property type="match status" value="1"/>
</dbReference>
<keyword evidence="3 12" id="KW-0808">Transferase</keyword>
<evidence type="ECO:0000259" key="15">
    <source>
        <dbReference type="PROSITE" id="PS50880"/>
    </source>
</evidence>
<evidence type="ECO:0000256" key="12">
    <source>
        <dbReference type="HAMAP-Rule" id="MF_00974"/>
    </source>
</evidence>
<dbReference type="InterPro" id="IPR030846">
    <property type="entry name" value="DnaG_bac"/>
</dbReference>
<dbReference type="SUPFAM" id="SSF56731">
    <property type="entry name" value="DNA primase core"/>
    <property type="match status" value="1"/>
</dbReference>
<evidence type="ECO:0000256" key="7">
    <source>
        <dbReference type="ARBA" id="ARBA00022771"/>
    </source>
</evidence>
<keyword evidence="11 12" id="KW-0804">Transcription</keyword>
<dbReference type="InterPro" id="IPR037068">
    <property type="entry name" value="DNA_primase_core_N_sf"/>
</dbReference>
<dbReference type="SUPFAM" id="SSF57783">
    <property type="entry name" value="Zinc beta-ribbon"/>
    <property type="match status" value="1"/>
</dbReference>
<keyword evidence="9" id="KW-0460">Magnesium</keyword>
<dbReference type="GO" id="GO:0000428">
    <property type="term" value="C:DNA-directed RNA polymerase complex"/>
    <property type="evidence" value="ECO:0007669"/>
    <property type="project" value="UniProtKB-KW"/>
</dbReference>
<dbReference type="GO" id="GO:0006269">
    <property type="term" value="P:DNA replication, synthesis of primer"/>
    <property type="evidence" value="ECO:0007669"/>
    <property type="project" value="UniProtKB-UniRule"/>
</dbReference>
<keyword evidence="10 12" id="KW-0238">DNA-binding</keyword>
<comment type="similarity">
    <text evidence="12 13">Belongs to the DnaG primase family.</text>
</comment>
<dbReference type="GO" id="GO:0005737">
    <property type="term" value="C:cytoplasm"/>
    <property type="evidence" value="ECO:0007669"/>
    <property type="project" value="TreeGrafter"/>
</dbReference>
<dbReference type="InterPro" id="IPR013264">
    <property type="entry name" value="DNAG_N"/>
</dbReference>
<dbReference type="EMBL" id="MHRK01000014">
    <property type="protein sequence ID" value="OHA24315.1"/>
    <property type="molecule type" value="Genomic_DNA"/>
</dbReference>
<evidence type="ECO:0000256" key="5">
    <source>
        <dbReference type="ARBA" id="ARBA00022705"/>
    </source>
</evidence>
<dbReference type="AlphaFoldDB" id="A0A1G2MK53"/>
<dbReference type="GO" id="GO:0003677">
    <property type="term" value="F:DNA binding"/>
    <property type="evidence" value="ECO:0007669"/>
    <property type="project" value="UniProtKB-KW"/>
</dbReference>
<dbReference type="InterPro" id="IPR002694">
    <property type="entry name" value="Znf_CHC2"/>
</dbReference>
<dbReference type="GO" id="GO:1990077">
    <property type="term" value="C:primosome complex"/>
    <property type="evidence" value="ECO:0007669"/>
    <property type="project" value="UniProtKB-KW"/>
</dbReference>
<dbReference type="PANTHER" id="PTHR30313">
    <property type="entry name" value="DNA PRIMASE"/>
    <property type="match status" value="1"/>
</dbReference>
<keyword evidence="8 12" id="KW-0862">Zinc</keyword>
<dbReference type="GO" id="GO:0008270">
    <property type="term" value="F:zinc ion binding"/>
    <property type="evidence" value="ECO:0007669"/>
    <property type="project" value="UniProtKB-UniRule"/>
</dbReference>
<gene>
    <name evidence="12" type="primary">dnaG</name>
    <name evidence="16" type="ORF">A3C72_03520</name>
</gene>
<dbReference type="PIRSF" id="PIRSF002811">
    <property type="entry name" value="DnaG"/>
    <property type="match status" value="1"/>
</dbReference>
<keyword evidence="5 12" id="KW-0235">DNA replication</keyword>
<dbReference type="GO" id="GO:0003899">
    <property type="term" value="F:DNA-directed RNA polymerase activity"/>
    <property type="evidence" value="ECO:0007669"/>
    <property type="project" value="UniProtKB-UniRule"/>
</dbReference>
<dbReference type="EC" id="2.7.7.101" evidence="12"/>
<feature type="zinc finger region" description="CHC2-type" evidence="12 14">
    <location>
        <begin position="35"/>
        <end position="59"/>
    </location>
</feature>
<evidence type="ECO:0000256" key="3">
    <source>
        <dbReference type="ARBA" id="ARBA00022679"/>
    </source>
</evidence>
<dbReference type="Pfam" id="PF13155">
    <property type="entry name" value="Toprim_2"/>
    <property type="match status" value="1"/>
</dbReference>
<dbReference type="SMART" id="SM00493">
    <property type="entry name" value="TOPRIM"/>
    <property type="match status" value="1"/>
</dbReference>
<comment type="catalytic activity">
    <reaction evidence="12">
        <text>ssDNA + n NTP = ssDNA/pppN(pN)n-1 hybrid + (n-1) diphosphate.</text>
        <dbReference type="EC" id="2.7.7.101"/>
    </reaction>
</comment>
<dbReference type="Gene3D" id="3.90.980.10">
    <property type="entry name" value="DNA primase, catalytic core, N-terminal domain"/>
    <property type="match status" value="1"/>
</dbReference>
<evidence type="ECO:0000256" key="11">
    <source>
        <dbReference type="ARBA" id="ARBA00023163"/>
    </source>
</evidence>
<dbReference type="InterPro" id="IPR006295">
    <property type="entry name" value="DNA_primase_DnaG"/>
</dbReference>
<dbReference type="InterPro" id="IPR034151">
    <property type="entry name" value="TOPRIM_DnaG_bac"/>
</dbReference>
<dbReference type="PROSITE" id="PS50880">
    <property type="entry name" value="TOPRIM"/>
    <property type="match status" value="1"/>
</dbReference>
<comment type="function">
    <text evidence="12 13">RNA polymerase that catalyzes the synthesis of short RNA molecules used as primers for DNA polymerase during DNA replication.</text>
</comment>
<dbReference type="PANTHER" id="PTHR30313:SF2">
    <property type="entry name" value="DNA PRIMASE"/>
    <property type="match status" value="1"/>
</dbReference>
<sequence>MSSVINEIKGKLDIVEVVGSYIKLEKAGQNYKAKCPFHNEKTPSFFVSPGRNSFYCFGCGVKGDIFSFVEQFEGLDFMGSLKVLAERAGVKLRFDPKAKEKGDRTERLFELMDESTSIFEENLRENSEAVAYLRKRGLSDETIKEWRIGYAKDEWHDIEQKLKERGYSETEMLACGMIKKGDSGKQYDVFRARIMFPIFDGAKRVVAFSGRIFKQDESDVAKYLNSGETELFKKSEILYGFHRAKSGIRRLGFAILVEGQMDLLMCHQAGYDNAVATSGTALTFPHLSILKRLSSNLVLAYDNDSAGQRASLKAFQMALSSDFHVKALKITDGKDPADLILHDKDAWKKAVGNAKHITTIVFEDLMEQNLPQEKFVSRFRENVIPLLASLPSESERARFISEHKMAVQTGIREEYLMEEIHGWSEKNTLDSTSEPKENLGPPKVLVGDPARRLFAILFAVEGSSINGISNESLKKRLKEIVGEAFDNFYKQFNDERSRLIFEAENIYGGELKEKEIDELFLNLEEDILRQELEIKMKDLQKAEIEKNDDLVIKLLALCQKVTKRLSEIKNKINEEAKF</sequence>
<dbReference type="STRING" id="1802306.A3C72_03520"/>
<comment type="caution">
    <text evidence="16">The sequence shown here is derived from an EMBL/GenBank/DDBJ whole genome shotgun (WGS) entry which is preliminary data.</text>
</comment>
<keyword evidence="1 12" id="KW-0240">DNA-directed RNA polymerase</keyword>
<protein>
    <recommendedName>
        <fullName evidence="12 13">DNA primase</fullName>
        <ecNumber evidence="12">2.7.7.101</ecNumber>
    </recommendedName>
</protein>
<evidence type="ECO:0000256" key="2">
    <source>
        <dbReference type="ARBA" id="ARBA00022515"/>
    </source>
</evidence>
<evidence type="ECO:0000313" key="17">
    <source>
        <dbReference type="Proteomes" id="UP000177130"/>
    </source>
</evidence>
<keyword evidence="7 12" id="KW-0863">Zinc-finger</keyword>
<evidence type="ECO:0000256" key="1">
    <source>
        <dbReference type="ARBA" id="ARBA00022478"/>
    </source>
</evidence>
<dbReference type="HAMAP" id="MF_00974">
    <property type="entry name" value="DNA_primase_DnaG"/>
    <property type="match status" value="1"/>
</dbReference>
<comment type="cofactor">
    <cofactor evidence="12 13 14">
        <name>Zn(2+)</name>
        <dbReference type="ChEBI" id="CHEBI:29105"/>
    </cofactor>
    <text evidence="12 13 14">Binds 1 zinc ion per monomer.</text>
</comment>
<comment type="domain">
    <text evidence="12">Contains an N-terminal zinc-binding domain, a central core domain that contains the primase activity, and a C-terminal DnaB-binding domain.</text>
</comment>
<comment type="subunit">
    <text evidence="12">Monomer. Interacts with DnaB.</text>
</comment>
<evidence type="ECO:0000256" key="10">
    <source>
        <dbReference type="ARBA" id="ARBA00023125"/>
    </source>
</evidence>
<evidence type="ECO:0000256" key="14">
    <source>
        <dbReference type="PIRSR" id="PIRSR002811-1"/>
    </source>
</evidence>
<dbReference type="InterPro" id="IPR050219">
    <property type="entry name" value="DnaG_primase"/>
</dbReference>
<feature type="domain" description="Toprim" evidence="15">
    <location>
        <begin position="252"/>
        <end position="335"/>
    </location>
</feature>
<reference evidence="16 17" key="1">
    <citation type="journal article" date="2016" name="Nat. Commun.">
        <title>Thousands of microbial genomes shed light on interconnected biogeochemical processes in an aquifer system.</title>
        <authorList>
            <person name="Anantharaman K."/>
            <person name="Brown C.T."/>
            <person name="Hug L.A."/>
            <person name="Sharon I."/>
            <person name="Castelle C.J."/>
            <person name="Probst A.J."/>
            <person name="Thomas B.C."/>
            <person name="Singh A."/>
            <person name="Wilkins M.J."/>
            <person name="Karaoz U."/>
            <person name="Brodie E.L."/>
            <person name="Williams K.H."/>
            <person name="Hubbard S.S."/>
            <person name="Banfield J.F."/>
        </authorList>
    </citation>
    <scope>NUCLEOTIDE SEQUENCE [LARGE SCALE GENOMIC DNA]</scope>
</reference>
<evidence type="ECO:0000256" key="6">
    <source>
        <dbReference type="ARBA" id="ARBA00022723"/>
    </source>
</evidence>
<evidence type="ECO:0000256" key="8">
    <source>
        <dbReference type="ARBA" id="ARBA00022833"/>
    </source>
</evidence>
<keyword evidence="4 12" id="KW-0548">Nucleotidyltransferase</keyword>
<evidence type="ECO:0000256" key="13">
    <source>
        <dbReference type="PIRNR" id="PIRNR002811"/>
    </source>
</evidence>
<proteinExistence type="inferred from homology"/>
<dbReference type="Pfam" id="PF01807">
    <property type="entry name" value="Zn_ribbon_DnaG"/>
    <property type="match status" value="1"/>
</dbReference>
<dbReference type="CDD" id="cd03364">
    <property type="entry name" value="TOPRIM_DnaG_primases"/>
    <property type="match status" value="1"/>
</dbReference>
<accession>A0A1G2MK53</accession>
<dbReference type="Gene3D" id="3.90.580.10">
    <property type="entry name" value="Zinc finger, CHC2-type domain"/>
    <property type="match status" value="1"/>
</dbReference>
<organism evidence="16 17">
    <name type="scientific">Candidatus Taylorbacteria bacterium RIFCSPHIGHO2_02_FULL_43_32b</name>
    <dbReference type="NCBI Taxonomy" id="1802306"/>
    <lineage>
        <taxon>Bacteria</taxon>
        <taxon>Candidatus Tayloriibacteriota</taxon>
    </lineage>
</organism>
<evidence type="ECO:0000313" key="16">
    <source>
        <dbReference type="EMBL" id="OHA24315.1"/>
    </source>
</evidence>
<dbReference type="InterPro" id="IPR006171">
    <property type="entry name" value="TOPRIM_dom"/>
</dbReference>